<dbReference type="EMBL" id="JBHSWN010000001">
    <property type="protein sequence ID" value="MFC6789633.1"/>
    <property type="molecule type" value="Genomic_DNA"/>
</dbReference>
<sequence length="394" mass="41280">MRQHVSLRGIGEGDPPFSYASLPHLRYFADVLDESRYAPVPNDWAVGLCDVVDSTGAIAQGRYRAVNFAGAAVIAAVRNALKGVPFGFAFGGDGASILVAPSDRAAVGTALAATAAWVRAELKLDLRTALIPVAALRAAGMDLRVARYSASEHADYAMFTGGGLTLADTLMKRGDYTLEPTADGPRPDLTGLSCRFEPLAVKDGVVLSLIVVPRQGADRVRVRETLAAVLSAVEASPAAGRPLPPQGPSMRPPWSGIEAEAAAAGPLAGSRILRRVAVFVRACLAYAVFRIGLPLGGFSPRTYRRHLAANADFRKFDDGLRLTIACPHATADAIEAQLTAARAAGLLRFGLTRQDSAVVTCISPSVMSAGHVHFVDGADGGYARAAQQLKADLA</sequence>
<organism evidence="2 3">
    <name type="scientific">Methylobacterium komagatae</name>
    <dbReference type="NCBI Taxonomy" id="374425"/>
    <lineage>
        <taxon>Bacteria</taxon>
        <taxon>Pseudomonadati</taxon>
        <taxon>Pseudomonadota</taxon>
        <taxon>Alphaproteobacteria</taxon>
        <taxon>Hyphomicrobiales</taxon>
        <taxon>Methylobacteriaceae</taxon>
        <taxon>Methylobacterium</taxon>
    </lineage>
</organism>
<evidence type="ECO:0000313" key="3">
    <source>
        <dbReference type="Proteomes" id="UP001596292"/>
    </source>
</evidence>
<dbReference type="Proteomes" id="UP001596292">
    <property type="component" value="Unassembled WGS sequence"/>
</dbReference>
<name>A0ABW2BQL3_9HYPH</name>
<protein>
    <submittedName>
        <fullName evidence="2">DUF3095 domain-containing protein</fullName>
    </submittedName>
</protein>
<dbReference type="EMBL" id="JBHSWN010000001">
    <property type="protein sequence ID" value="MFC6792241.1"/>
    <property type="molecule type" value="Genomic_DNA"/>
</dbReference>
<evidence type="ECO:0000313" key="1">
    <source>
        <dbReference type="EMBL" id="MFC6789633.1"/>
    </source>
</evidence>
<reference evidence="2" key="1">
    <citation type="journal article" date="2014" name="Int. J. Syst. Evol. Microbiol.">
        <title>Complete genome of a new Firmicutes species belonging to the dominant human colonic microbiota ('Ruminococcus bicirculans') reveals two chromosomes and a selective capacity to utilize plant glucans.</title>
        <authorList>
            <consortium name="NISC Comparative Sequencing Program"/>
            <person name="Wegmann U."/>
            <person name="Louis P."/>
            <person name="Goesmann A."/>
            <person name="Henrissat B."/>
            <person name="Duncan S.H."/>
            <person name="Flint H.J."/>
        </authorList>
    </citation>
    <scope>NUCLEOTIDE SEQUENCE</scope>
    <source>
        <strain evidence="2">NBRC 103627</strain>
    </source>
</reference>
<reference evidence="3" key="2">
    <citation type="journal article" date="2019" name="Int. J. Syst. Evol. Microbiol.">
        <title>The Global Catalogue of Microorganisms (GCM) 10K type strain sequencing project: providing services to taxonomists for standard genome sequencing and annotation.</title>
        <authorList>
            <consortium name="The Broad Institute Genomics Platform"/>
            <consortium name="The Broad Institute Genome Sequencing Center for Infectious Disease"/>
            <person name="Wu L."/>
            <person name="Ma J."/>
        </authorList>
    </citation>
    <scope>NUCLEOTIDE SEQUENCE [LARGE SCALE GENOMIC DNA]</scope>
    <source>
        <strain evidence="3">CCUG 48316</strain>
    </source>
</reference>
<comment type="caution">
    <text evidence="2">The sequence shown here is derived from an EMBL/GenBank/DDBJ whole genome shotgun (WGS) entry which is preliminary data.</text>
</comment>
<gene>
    <name evidence="1" type="ORF">ACFQE0_08395</name>
    <name evidence="2" type="ORF">ACFQE0_23320</name>
</gene>
<dbReference type="Pfam" id="PF11294">
    <property type="entry name" value="DUF3095"/>
    <property type="match status" value="1"/>
</dbReference>
<evidence type="ECO:0000313" key="2">
    <source>
        <dbReference type="EMBL" id="MFC6792241.1"/>
    </source>
</evidence>
<dbReference type="RefSeq" id="WP_378968775.1">
    <property type="nucleotide sequence ID" value="NZ_JBHSWN010000001.1"/>
</dbReference>
<dbReference type="InterPro" id="IPR021445">
    <property type="entry name" value="DUF3095"/>
</dbReference>
<proteinExistence type="predicted"/>
<keyword evidence="3" id="KW-1185">Reference proteome</keyword>
<reference evidence="2" key="3">
    <citation type="submission" date="2024-09" db="EMBL/GenBank/DDBJ databases">
        <authorList>
            <person name="Sun Q."/>
            <person name="Mori K."/>
        </authorList>
    </citation>
    <scope>NUCLEOTIDE SEQUENCE</scope>
    <source>
        <strain evidence="2">NBRC 103627</strain>
    </source>
</reference>
<accession>A0ABW2BQL3</accession>